<evidence type="ECO:0000313" key="2">
    <source>
        <dbReference type="EMBL" id="PBC26134.1"/>
    </source>
</evidence>
<proteinExistence type="predicted"/>
<dbReference type="EMBL" id="KZ288406">
    <property type="protein sequence ID" value="PBC26134.1"/>
    <property type="molecule type" value="Genomic_DNA"/>
</dbReference>
<gene>
    <name evidence="2" type="ORF">APICC_04799</name>
</gene>
<keyword evidence="1" id="KW-0812">Transmembrane</keyword>
<dbReference type="AlphaFoldDB" id="A0A2A3E3R8"/>
<accession>A0A2A3E3R8</accession>
<organism evidence="2 3">
    <name type="scientific">Apis cerana cerana</name>
    <name type="common">Oriental honeybee</name>
    <dbReference type="NCBI Taxonomy" id="94128"/>
    <lineage>
        <taxon>Eukaryota</taxon>
        <taxon>Metazoa</taxon>
        <taxon>Ecdysozoa</taxon>
        <taxon>Arthropoda</taxon>
        <taxon>Hexapoda</taxon>
        <taxon>Insecta</taxon>
        <taxon>Pterygota</taxon>
        <taxon>Neoptera</taxon>
        <taxon>Endopterygota</taxon>
        <taxon>Hymenoptera</taxon>
        <taxon>Apocrita</taxon>
        <taxon>Aculeata</taxon>
        <taxon>Apoidea</taxon>
        <taxon>Anthophila</taxon>
        <taxon>Apidae</taxon>
        <taxon>Apis</taxon>
    </lineage>
</organism>
<evidence type="ECO:0000313" key="3">
    <source>
        <dbReference type="Proteomes" id="UP000242457"/>
    </source>
</evidence>
<keyword evidence="1" id="KW-1133">Transmembrane helix</keyword>
<dbReference type="Proteomes" id="UP000242457">
    <property type="component" value="Unassembled WGS sequence"/>
</dbReference>
<keyword evidence="1" id="KW-0472">Membrane</keyword>
<protein>
    <submittedName>
        <fullName evidence="2">Uncharacterized protein</fullName>
    </submittedName>
</protein>
<evidence type="ECO:0000256" key="1">
    <source>
        <dbReference type="SAM" id="Phobius"/>
    </source>
</evidence>
<feature type="transmembrane region" description="Helical" evidence="1">
    <location>
        <begin position="6"/>
        <end position="27"/>
    </location>
</feature>
<sequence length="79" mass="9059">MILIGYFYISTQAYLLAVYSISFRALFEVRSVGDTISYEICTYGICTLWEWCYDSYDQSAIGLRDLKLGILTCKMKAAQ</sequence>
<reference evidence="2 3" key="1">
    <citation type="submission" date="2014-07" db="EMBL/GenBank/DDBJ databases">
        <title>Genomic and transcriptomic analysis on Apis cerana provide comprehensive insights into honey bee biology.</title>
        <authorList>
            <person name="Diao Q."/>
            <person name="Sun L."/>
            <person name="Zheng H."/>
            <person name="Zheng H."/>
            <person name="Xu S."/>
            <person name="Wang S."/>
            <person name="Zeng Z."/>
            <person name="Hu F."/>
            <person name="Su S."/>
            <person name="Wu J."/>
        </authorList>
    </citation>
    <scope>NUCLEOTIDE SEQUENCE [LARGE SCALE GENOMIC DNA]</scope>
    <source>
        <tissue evidence="2">Pupae without intestine</tissue>
    </source>
</reference>
<keyword evidence="3" id="KW-1185">Reference proteome</keyword>
<name>A0A2A3E3R8_APICC</name>